<comment type="similarity">
    <text evidence="2 7">Belongs to the phosphohexose mutase family.</text>
</comment>
<evidence type="ECO:0000256" key="4">
    <source>
        <dbReference type="ARBA" id="ARBA00022723"/>
    </source>
</evidence>
<reference evidence="12" key="1">
    <citation type="journal article" date="2020" name="mSystems">
        <title>Genome- and Community-Level Interaction Insights into Carbon Utilization and Element Cycling Functions of Hydrothermarchaeota in Hydrothermal Sediment.</title>
        <authorList>
            <person name="Zhou Z."/>
            <person name="Liu Y."/>
            <person name="Xu W."/>
            <person name="Pan J."/>
            <person name="Luo Z.H."/>
            <person name="Li M."/>
        </authorList>
    </citation>
    <scope>NUCLEOTIDE SEQUENCE [LARGE SCALE GENOMIC DNA]</scope>
    <source>
        <strain evidence="12">SpSt-780</strain>
    </source>
</reference>
<name>A0A7C4UB81_UNCW3</name>
<dbReference type="InterPro" id="IPR005846">
    <property type="entry name" value="A-D-PHexomutase_a/b/a-III"/>
</dbReference>
<dbReference type="InterPro" id="IPR005844">
    <property type="entry name" value="A-D-PHexomutase_a/b/a-I"/>
</dbReference>
<evidence type="ECO:0000256" key="5">
    <source>
        <dbReference type="ARBA" id="ARBA00022842"/>
    </source>
</evidence>
<evidence type="ECO:0000313" key="12">
    <source>
        <dbReference type="EMBL" id="HGW90914.1"/>
    </source>
</evidence>
<dbReference type="Pfam" id="PF00408">
    <property type="entry name" value="PGM_PMM_IV"/>
    <property type="match status" value="1"/>
</dbReference>
<evidence type="ECO:0000256" key="3">
    <source>
        <dbReference type="ARBA" id="ARBA00022553"/>
    </source>
</evidence>
<evidence type="ECO:0000259" key="11">
    <source>
        <dbReference type="Pfam" id="PF02880"/>
    </source>
</evidence>
<dbReference type="GO" id="GO:0000287">
    <property type="term" value="F:magnesium ion binding"/>
    <property type="evidence" value="ECO:0007669"/>
    <property type="project" value="InterPro"/>
</dbReference>
<dbReference type="InterPro" id="IPR005841">
    <property type="entry name" value="Alpha-D-phosphohexomutase_SF"/>
</dbReference>
<accession>A0A7C4UB81</accession>
<dbReference type="AlphaFoldDB" id="A0A7C4UB81"/>
<dbReference type="CDD" id="cd03089">
    <property type="entry name" value="PMM_PGM"/>
    <property type="match status" value="1"/>
</dbReference>
<keyword evidence="6" id="KW-0413">Isomerase</keyword>
<dbReference type="PANTHER" id="PTHR43771:SF2">
    <property type="entry name" value="PHOSPHOMANNOMUTASE_PHOSPHOGLUCOMUTASE"/>
    <property type="match status" value="1"/>
</dbReference>
<dbReference type="SUPFAM" id="SSF53738">
    <property type="entry name" value="Phosphoglucomutase, first 3 domains"/>
    <property type="match status" value="3"/>
</dbReference>
<dbReference type="InterPro" id="IPR016066">
    <property type="entry name" value="A-D-PHexomutase_CS"/>
</dbReference>
<keyword evidence="3" id="KW-0597">Phosphoprotein</keyword>
<dbReference type="Pfam" id="PF02879">
    <property type="entry name" value="PGM_PMM_II"/>
    <property type="match status" value="1"/>
</dbReference>
<keyword evidence="5 7" id="KW-0460">Magnesium</keyword>
<dbReference type="InterPro" id="IPR005843">
    <property type="entry name" value="A-D-PHexomutase_C"/>
</dbReference>
<evidence type="ECO:0000259" key="8">
    <source>
        <dbReference type="Pfam" id="PF00408"/>
    </source>
</evidence>
<evidence type="ECO:0000256" key="7">
    <source>
        <dbReference type="RuleBase" id="RU004326"/>
    </source>
</evidence>
<dbReference type="InterPro" id="IPR016055">
    <property type="entry name" value="A-D-PHexomutase_a/b/a-I/II/III"/>
</dbReference>
<dbReference type="InterPro" id="IPR036900">
    <property type="entry name" value="A-D-PHexomutase_C_sf"/>
</dbReference>
<dbReference type="Gene3D" id="3.30.310.50">
    <property type="entry name" value="Alpha-D-phosphohexomutase, C-terminal domain"/>
    <property type="match status" value="1"/>
</dbReference>
<dbReference type="GO" id="GO:0005975">
    <property type="term" value="P:carbohydrate metabolic process"/>
    <property type="evidence" value="ECO:0007669"/>
    <property type="project" value="InterPro"/>
</dbReference>
<dbReference type="Pfam" id="PF02878">
    <property type="entry name" value="PGM_PMM_I"/>
    <property type="match status" value="1"/>
</dbReference>
<dbReference type="PROSITE" id="PS00710">
    <property type="entry name" value="PGM_PMM"/>
    <property type="match status" value="1"/>
</dbReference>
<feature type="domain" description="Alpha-D-phosphohexomutase alpha/beta/alpha" evidence="11">
    <location>
        <begin position="252"/>
        <end position="360"/>
    </location>
</feature>
<organism evidence="12">
    <name type="scientific">candidate division WOR-3 bacterium</name>
    <dbReference type="NCBI Taxonomy" id="2052148"/>
    <lineage>
        <taxon>Bacteria</taxon>
        <taxon>Bacteria division WOR-3</taxon>
    </lineage>
</organism>
<evidence type="ECO:0000259" key="10">
    <source>
        <dbReference type="Pfam" id="PF02879"/>
    </source>
</evidence>
<feature type="domain" description="Alpha-D-phosphohexomutase alpha/beta/alpha" evidence="9">
    <location>
        <begin position="4"/>
        <end position="137"/>
    </location>
</feature>
<protein>
    <submittedName>
        <fullName evidence="12">Phosphomannomutase/phosphoglucomutase</fullName>
    </submittedName>
</protein>
<keyword evidence="4 7" id="KW-0479">Metal-binding</keyword>
<dbReference type="PRINTS" id="PR00509">
    <property type="entry name" value="PGMPMM"/>
</dbReference>
<dbReference type="InterPro" id="IPR005845">
    <property type="entry name" value="A-D-PHexomutase_a/b/a-II"/>
</dbReference>
<gene>
    <name evidence="12" type="ORF">ENV67_00015</name>
</gene>
<dbReference type="Gene3D" id="3.40.120.10">
    <property type="entry name" value="Alpha-D-Glucose-1,6-Bisphosphate, subunit A, domain 3"/>
    <property type="match status" value="3"/>
</dbReference>
<dbReference type="EMBL" id="DTHG01000001">
    <property type="protein sequence ID" value="HGW90914.1"/>
    <property type="molecule type" value="Genomic_DNA"/>
</dbReference>
<feature type="domain" description="Alpha-D-phosphohexomutase C-terminal" evidence="8">
    <location>
        <begin position="368"/>
        <end position="441"/>
    </location>
</feature>
<sequence length="448" mass="50530">MKDEIFRMYDIRGIAETELTDDVVELIGKSYGTLVRNKGIGNEIVVGYDARKTSPRIKDALCKGIISTGINIVDIGMCPTPLLYFAVFHYSLSGGVMVTGSHNPKEYNGLKMMIGEETLYGDDIQKIKEIARKKEFKEGKGIIKKKNVEDDYIEKILSITYPKRKLKIVLDPGNGTAGALVSKIFNIIGADFECIFCEPDGEFPNHLPDPTIPEYMESLKKKVLETKADFGIGYDGDADRIGVIDDKGDIVWGDKLLCIFSDFVLKRYPNSYIIFDVKSSQGAAEFIEGKGGRPFMWKTGHSLIKAKMKELNSPLAGEMSGHIFFGGDYYGYDDAIFASLRLYDILSNSDKKISEIVKNIPYYFSTPEIRIETTEEKKWKLVEEVKKHFSKTNKIIDIDGARILFGDGWGLVRASNTQPVIVARFEARSKERCEEIKNIVMEFINEKR</sequence>
<dbReference type="PANTHER" id="PTHR43771">
    <property type="entry name" value="PHOSPHOMANNOMUTASE"/>
    <property type="match status" value="1"/>
</dbReference>
<evidence type="ECO:0000256" key="6">
    <source>
        <dbReference type="ARBA" id="ARBA00023235"/>
    </source>
</evidence>
<dbReference type="GO" id="GO:0016868">
    <property type="term" value="F:intramolecular phosphotransferase activity"/>
    <property type="evidence" value="ECO:0007669"/>
    <property type="project" value="InterPro"/>
</dbReference>
<comment type="caution">
    <text evidence="12">The sequence shown here is derived from an EMBL/GenBank/DDBJ whole genome shotgun (WGS) entry which is preliminary data.</text>
</comment>
<evidence type="ECO:0000256" key="2">
    <source>
        <dbReference type="ARBA" id="ARBA00010231"/>
    </source>
</evidence>
<comment type="cofactor">
    <cofactor evidence="1">
        <name>Mg(2+)</name>
        <dbReference type="ChEBI" id="CHEBI:18420"/>
    </cofactor>
</comment>
<proteinExistence type="inferred from homology"/>
<dbReference type="SUPFAM" id="SSF55957">
    <property type="entry name" value="Phosphoglucomutase, C-terminal domain"/>
    <property type="match status" value="1"/>
</dbReference>
<feature type="domain" description="Alpha-D-phosphohexomutase alpha/beta/alpha" evidence="10">
    <location>
        <begin position="151"/>
        <end position="248"/>
    </location>
</feature>
<dbReference type="Pfam" id="PF02880">
    <property type="entry name" value="PGM_PMM_III"/>
    <property type="match status" value="1"/>
</dbReference>
<evidence type="ECO:0000256" key="1">
    <source>
        <dbReference type="ARBA" id="ARBA00001946"/>
    </source>
</evidence>
<evidence type="ECO:0000259" key="9">
    <source>
        <dbReference type="Pfam" id="PF02878"/>
    </source>
</evidence>